<accession>A0A8X6SV09</accession>
<dbReference type="AlphaFoldDB" id="A0A8X6SV09"/>
<evidence type="ECO:0000313" key="2">
    <source>
        <dbReference type="Proteomes" id="UP000887159"/>
    </source>
</evidence>
<proteinExistence type="predicted"/>
<protein>
    <submittedName>
        <fullName evidence="1">Uncharacterized protein</fullName>
    </submittedName>
</protein>
<reference evidence="1" key="1">
    <citation type="submission" date="2020-08" db="EMBL/GenBank/DDBJ databases">
        <title>Multicomponent nature underlies the extraordinary mechanical properties of spider dragline silk.</title>
        <authorList>
            <person name="Kono N."/>
            <person name="Nakamura H."/>
            <person name="Mori M."/>
            <person name="Yoshida Y."/>
            <person name="Ohtoshi R."/>
            <person name="Malay A.D."/>
            <person name="Moran D.A.P."/>
            <person name="Tomita M."/>
            <person name="Numata K."/>
            <person name="Arakawa K."/>
        </authorList>
    </citation>
    <scope>NUCLEOTIDE SEQUENCE</scope>
</reference>
<gene>
    <name evidence="1" type="ORF">TNCV_211991</name>
</gene>
<name>A0A8X6SV09_TRICX</name>
<organism evidence="1 2">
    <name type="scientific">Trichonephila clavipes</name>
    <name type="common">Golden silk orbweaver</name>
    <name type="synonym">Nephila clavipes</name>
    <dbReference type="NCBI Taxonomy" id="2585209"/>
    <lineage>
        <taxon>Eukaryota</taxon>
        <taxon>Metazoa</taxon>
        <taxon>Ecdysozoa</taxon>
        <taxon>Arthropoda</taxon>
        <taxon>Chelicerata</taxon>
        <taxon>Arachnida</taxon>
        <taxon>Araneae</taxon>
        <taxon>Araneomorphae</taxon>
        <taxon>Entelegynae</taxon>
        <taxon>Araneoidea</taxon>
        <taxon>Nephilidae</taxon>
        <taxon>Trichonephila</taxon>
    </lineage>
</organism>
<sequence length="103" mass="11529">MKRPSVYININTKFIPLLSSDEQYFGCNKSAQRVTHHRTGCSSPVVKVSNHGRHAMSSCPLPLKIRPVGQRCTLNMSRTETRSHWCGVVVRREGARSGVVHVT</sequence>
<dbReference type="EMBL" id="BMAU01021355">
    <property type="protein sequence ID" value="GFY20567.1"/>
    <property type="molecule type" value="Genomic_DNA"/>
</dbReference>
<comment type="caution">
    <text evidence="1">The sequence shown here is derived from an EMBL/GenBank/DDBJ whole genome shotgun (WGS) entry which is preliminary data.</text>
</comment>
<keyword evidence="2" id="KW-1185">Reference proteome</keyword>
<dbReference type="Proteomes" id="UP000887159">
    <property type="component" value="Unassembled WGS sequence"/>
</dbReference>
<evidence type="ECO:0000313" key="1">
    <source>
        <dbReference type="EMBL" id="GFY20567.1"/>
    </source>
</evidence>